<dbReference type="AlphaFoldDB" id="A0A8J3IHL7"/>
<reference evidence="1" key="1">
    <citation type="submission" date="2020-10" db="EMBL/GenBank/DDBJ databases">
        <title>Taxonomic study of unclassified bacteria belonging to the class Ktedonobacteria.</title>
        <authorList>
            <person name="Yabe S."/>
            <person name="Wang C.M."/>
            <person name="Zheng Y."/>
            <person name="Sakai Y."/>
            <person name="Cavaletti L."/>
            <person name="Monciardini P."/>
            <person name="Donadio S."/>
        </authorList>
    </citation>
    <scope>NUCLEOTIDE SEQUENCE</scope>
    <source>
        <strain evidence="1">SOSP1-1</strain>
    </source>
</reference>
<proteinExistence type="predicted"/>
<dbReference type="RefSeq" id="WP_220200218.1">
    <property type="nucleotide sequence ID" value="NZ_BNJF01000011.1"/>
</dbReference>
<evidence type="ECO:0000313" key="2">
    <source>
        <dbReference type="Proteomes" id="UP000612362"/>
    </source>
</evidence>
<protein>
    <submittedName>
        <fullName evidence="1">Uncharacterized protein</fullName>
    </submittedName>
</protein>
<organism evidence="1 2">
    <name type="scientific">Ktedonospora formicarum</name>
    <dbReference type="NCBI Taxonomy" id="2778364"/>
    <lineage>
        <taxon>Bacteria</taxon>
        <taxon>Bacillati</taxon>
        <taxon>Chloroflexota</taxon>
        <taxon>Ktedonobacteria</taxon>
        <taxon>Ktedonobacterales</taxon>
        <taxon>Ktedonobacteraceae</taxon>
        <taxon>Ktedonospora</taxon>
    </lineage>
</organism>
<dbReference type="EMBL" id="BNJF01000011">
    <property type="protein sequence ID" value="GHO51294.1"/>
    <property type="molecule type" value="Genomic_DNA"/>
</dbReference>
<keyword evidence="2" id="KW-1185">Reference proteome</keyword>
<gene>
    <name evidence="1" type="ORF">KSX_94570</name>
</gene>
<sequence>MQKKARHQIDERLMVVPAIEGIDLFKITQVTMALEKTYQDGDTSVQAVPAHVCRRVACAAPGHKELV</sequence>
<accession>A0A8J3IHL7</accession>
<comment type="caution">
    <text evidence="1">The sequence shown here is derived from an EMBL/GenBank/DDBJ whole genome shotgun (WGS) entry which is preliminary data.</text>
</comment>
<dbReference type="Proteomes" id="UP000612362">
    <property type="component" value="Unassembled WGS sequence"/>
</dbReference>
<name>A0A8J3IHL7_9CHLR</name>
<evidence type="ECO:0000313" key="1">
    <source>
        <dbReference type="EMBL" id="GHO51294.1"/>
    </source>
</evidence>